<keyword evidence="1" id="KW-0812">Transmembrane</keyword>
<name>A0A917BEE3_9MICO</name>
<dbReference type="SUPFAM" id="SSF51971">
    <property type="entry name" value="Nucleotide-binding domain"/>
    <property type="match status" value="1"/>
</dbReference>
<keyword evidence="1" id="KW-1133">Transmembrane helix</keyword>
<dbReference type="AlphaFoldDB" id="A0A917BEE3"/>
<sequence>MTPQLPDSARARRRRWPVVLVSIVAVVVLVAAGLTVVASLVIIRPPAVSSLAGAKTGQWSSVALPEPAENGDGSAYTMYVKPGSSKNLMIFFGDGGMNWNAATAQQPVTLGSSIFGGGNFSSPNVPFYVVNTFGGMLSTESRNPFADFTSIYIPTTTGDLGVGDGTAHFLTEAAGGAGSGNAVVTAKFNGYNNTTAALNWVYANVADPAKVLVAGSGTGGLTAAFWLSKIGDHFTDAPLYEYSDSAYYAATQLAYLFDGVWDAQFENRFGYAVTRNPLKDAITYNTARFGDRLTTLISQTLLDKTDAAFSADLDEGYYSPQTGADWNYGLKQTLRALRAAPQPPALFLTDFGADEHGETPHILATNSRFWAATQDGITLDTWLSDAVISSSPQSAGVGFLSQ</sequence>
<gene>
    <name evidence="2" type="ORF">GCM10011399_31170</name>
</gene>
<reference evidence="2 3" key="1">
    <citation type="journal article" date="2014" name="Int. J. Syst. Evol. Microbiol.">
        <title>Complete genome sequence of Corynebacterium casei LMG S-19264T (=DSM 44701T), isolated from a smear-ripened cheese.</title>
        <authorList>
            <consortium name="US DOE Joint Genome Institute (JGI-PGF)"/>
            <person name="Walter F."/>
            <person name="Albersmeier A."/>
            <person name="Kalinowski J."/>
            <person name="Ruckert C."/>
        </authorList>
    </citation>
    <scope>NUCLEOTIDE SEQUENCE [LARGE SCALE GENOMIC DNA]</scope>
    <source>
        <strain evidence="2 3">CGMCC 1.12976</strain>
    </source>
</reference>
<accession>A0A917BEE3</accession>
<keyword evidence="3" id="KW-1185">Reference proteome</keyword>
<keyword evidence="1" id="KW-0472">Membrane</keyword>
<evidence type="ECO:0000256" key="1">
    <source>
        <dbReference type="SAM" id="Phobius"/>
    </source>
</evidence>
<evidence type="ECO:0008006" key="4">
    <source>
        <dbReference type="Google" id="ProtNLM"/>
    </source>
</evidence>
<dbReference type="RefSeq" id="WP_188679903.1">
    <property type="nucleotide sequence ID" value="NZ_BMGP01000006.1"/>
</dbReference>
<feature type="transmembrane region" description="Helical" evidence="1">
    <location>
        <begin position="18"/>
        <end position="43"/>
    </location>
</feature>
<protein>
    <recommendedName>
        <fullName evidence="4">Pectinacetylesterase</fullName>
    </recommendedName>
</protein>
<proteinExistence type="predicted"/>
<comment type="caution">
    <text evidence="2">The sequence shown here is derived from an EMBL/GenBank/DDBJ whole genome shotgun (WGS) entry which is preliminary data.</text>
</comment>
<evidence type="ECO:0000313" key="2">
    <source>
        <dbReference type="EMBL" id="GGF35947.1"/>
    </source>
</evidence>
<evidence type="ECO:0000313" key="3">
    <source>
        <dbReference type="Proteomes" id="UP000598775"/>
    </source>
</evidence>
<dbReference type="EMBL" id="BMGP01000006">
    <property type="protein sequence ID" value="GGF35947.1"/>
    <property type="molecule type" value="Genomic_DNA"/>
</dbReference>
<dbReference type="Proteomes" id="UP000598775">
    <property type="component" value="Unassembled WGS sequence"/>
</dbReference>
<organism evidence="2 3">
    <name type="scientific">Subtercola lobariae</name>
    <dbReference type="NCBI Taxonomy" id="1588641"/>
    <lineage>
        <taxon>Bacteria</taxon>
        <taxon>Bacillati</taxon>
        <taxon>Actinomycetota</taxon>
        <taxon>Actinomycetes</taxon>
        <taxon>Micrococcales</taxon>
        <taxon>Microbacteriaceae</taxon>
        <taxon>Subtercola</taxon>
    </lineage>
</organism>